<proteinExistence type="predicted"/>
<dbReference type="PANTHER" id="PTHR14226:SF25">
    <property type="entry name" value="PHOSPHOESTERASE"/>
    <property type="match status" value="1"/>
</dbReference>
<gene>
    <name evidence="6" type="ORF">UF10_08685</name>
</gene>
<feature type="short sequence motif" description="GXGXXG" evidence="4">
    <location>
        <begin position="16"/>
        <end position="21"/>
    </location>
</feature>
<keyword evidence="7" id="KW-1185">Reference proteome</keyword>
<dbReference type="GO" id="GO:0016787">
    <property type="term" value="F:hydrolase activity"/>
    <property type="evidence" value="ECO:0007669"/>
    <property type="project" value="UniProtKB-UniRule"/>
</dbReference>
<feature type="short sequence motif" description="GXSXG" evidence="4">
    <location>
        <begin position="43"/>
        <end position="47"/>
    </location>
</feature>
<evidence type="ECO:0000259" key="5">
    <source>
        <dbReference type="PROSITE" id="PS51635"/>
    </source>
</evidence>
<comment type="caution">
    <text evidence="6">The sequence shown here is derived from an EMBL/GenBank/DDBJ whole genome shotgun (WGS) entry which is preliminary data.</text>
</comment>
<evidence type="ECO:0000313" key="6">
    <source>
        <dbReference type="EMBL" id="PSJ30922.1"/>
    </source>
</evidence>
<evidence type="ECO:0000256" key="2">
    <source>
        <dbReference type="ARBA" id="ARBA00022963"/>
    </source>
</evidence>
<dbReference type="Proteomes" id="UP000241434">
    <property type="component" value="Unassembled WGS sequence"/>
</dbReference>
<dbReference type="InterPro" id="IPR016035">
    <property type="entry name" value="Acyl_Trfase/lysoPLipase"/>
</dbReference>
<dbReference type="InterPro" id="IPR050301">
    <property type="entry name" value="NTE"/>
</dbReference>
<dbReference type="AlphaFoldDB" id="A0A2P7PYY5"/>
<keyword evidence="1 4" id="KW-0378">Hydrolase</keyword>
<keyword evidence="2 4" id="KW-0442">Lipid degradation</keyword>
<protein>
    <submittedName>
        <fullName evidence="6">Phospholipase</fullName>
    </submittedName>
</protein>
<sequence>MELENNVKNTALIFEGGGMRGAFTAGIVNTLLENEIYIDYVAGISAGTTATLNYLSRDKKRTWDSFIELVDDPNFGGWKSFFRGNGFFNSEYIYEEIGRPGEWLEFDYETFLANPAKYRIVAYDVEEDRARNFTNSDVNSLEDIMKIARASSSLPILMPSTIIDDKIYYDGGLTGGIALDIAIEDGFDKFFIVRTQEKDYRKKAVKHPKFYRRHFKDYPGVAEALINRSQVYNEQCDKIEELEKQGKAYVVYPEEMNITNRETNKEKLASIYNQGYDIGNRDIEKWKEFLFK</sequence>
<feature type="active site" description="Proton acceptor" evidence="4">
    <location>
        <position position="170"/>
    </location>
</feature>
<name>A0A2P7PYY5_9FIRM</name>
<organism evidence="6 7">
    <name type="scientific">Peptostreptococcus russellii</name>
    <dbReference type="NCBI Taxonomy" id="215200"/>
    <lineage>
        <taxon>Bacteria</taxon>
        <taxon>Bacillati</taxon>
        <taxon>Bacillota</taxon>
        <taxon>Clostridia</taxon>
        <taxon>Peptostreptococcales</taxon>
        <taxon>Peptostreptococcaceae</taxon>
        <taxon>Peptostreptococcus</taxon>
    </lineage>
</organism>
<dbReference type="PROSITE" id="PS51635">
    <property type="entry name" value="PNPLA"/>
    <property type="match status" value="1"/>
</dbReference>
<dbReference type="Pfam" id="PF19890">
    <property type="entry name" value="DUF6363"/>
    <property type="match status" value="1"/>
</dbReference>
<dbReference type="GO" id="GO:0016042">
    <property type="term" value="P:lipid catabolic process"/>
    <property type="evidence" value="ECO:0007669"/>
    <property type="project" value="UniProtKB-UniRule"/>
</dbReference>
<dbReference type="InterPro" id="IPR045943">
    <property type="entry name" value="DUF6363"/>
</dbReference>
<reference evidence="6" key="1">
    <citation type="thesis" date="2015" institute="Rutgers" country="The State University of New Jersey, 14 College Farm Rd., New Brunswick, NJ, USA">
        <title>Ammonia toxicity in bacteria and its implications for treatment of and resource recovery from highly nitrogenous organic wastes.</title>
        <authorList>
            <person name="Luther A.K."/>
        </authorList>
    </citation>
    <scope>NUCLEOTIDE SEQUENCE</scope>
    <source>
        <strain evidence="6">RT-10B</strain>
    </source>
</reference>
<feature type="short sequence motif" description="DGA/G" evidence="4">
    <location>
        <begin position="170"/>
        <end position="172"/>
    </location>
</feature>
<keyword evidence="3 4" id="KW-0443">Lipid metabolism</keyword>
<dbReference type="SUPFAM" id="SSF52151">
    <property type="entry name" value="FabD/lysophospholipase-like"/>
    <property type="match status" value="1"/>
</dbReference>
<evidence type="ECO:0000256" key="4">
    <source>
        <dbReference type="PROSITE-ProRule" id="PRU01161"/>
    </source>
</evidence>
<dbReference type="RefSeq" id="WP_106777417.1">
    <property type="nucleotide sequence ID" value="NZ_JYGE01000007.1"/>
</dbReference>
<dbReference type="EMBL" id="JYGE01000007">
    <property type="protein sequence ID" value="PSJ30922.1"/>
    <property type="molecule type" value="Genomic_DNA"/>
</dbReference>
<evidence type="ECO:0000256" key="3">
    <source>
        <dbReference type="ARBA" id="ARBA00023098"/>
    </source>
</evidence>
<dbReference type="PANTHER" id="PTHR14226">
    <property type="entry name" value="NEUROPATHY TARGET ESTERASE/SWISS CHEESE D.MELANOGASTER"/>
    <property type="match status" value="1"/>
</dbReference>
<feature type="active site" description="Nucleophile" evidence="4">
    <location>
        <position position="45"/>
    </location>
</feature>
<evidence type="ECO:0000313" key="7">
    <source>
        <dbReference type="Proteomes" id="UP000241434"/>
    </source>
</evidence>
<accession>A0A2P7PYY5</accession>
<evidence type="ECO:0000256" key="1">
    <source>
        <dbReference type="ARBA" id="ARBA00022801"/>
    </source>
</evidence>
<feature type="domain" description="PNPLA" evidence="5">
    <location>
        <begin position="12"/>
        <end position="183"/>
    </location>
</feature>
<dbReference type="CDD" id="cd07208">
    <property type="entry name" value="Pat_hypo_Ecoli_yjju_like"/>
    <property type="match status" value="1"/>
</dbReference>
<dbReference type="Gene3D" id="3.40.1090.10">
    <property type="entry name" value="Cytosolic phospholipase A2 catalytic domain"/>
    <property type="match status" value="2"/>
</dbReference>
<dbReference type="Pfam" id="PF01734">
    <property type="entry name" value="Patatin"/>
    <property type="match status" value="1"/>
</dbReference>
<dbReference type="InterPro" id="IPR002641">
    <property type="entry name" value="PNPLA_dom"/>
</dbReference>
<dbReference type="OrthoDB" id="9802424at2"/>
<dbReference type="InterPro" id="IPR037483">
    <property type="entry name" value="YjjU-like"/>
</dbReference>